<name>A0A511V080_9BACI</name>
<evidence type="ECO:0000313" key="3">
    <source>
        <dbReference type="EMBL" id="GEN31123.1"/>
    </source>
</evidence>
<feature type="region of interest" description="Disordered" evidence="1">
    <location>
        <begin position="65"/>
        <end position="111"/>
    </location>
</feature>
<evidence type="ECO:0000256" key="1">
    <source>
        <dbReference type="SAM" id="MobiDB-lite"/>
    </source>
</evidence>
<keyword evidence="2" id="KW-1133">Transmembrane helix</keyword>
<accession>A0A511V080</accession>
<feature type="transmembrane region" description="Helical" evidence="2">
    <location>
        <begin position="37"/>
        <end position="56"/>
    </location>
</feature>
<reference evidence="3 4" key="1">
    <citation type="submission" date="2019-07" db="EMBL/GenBank/DDBJ databases">
        <title>Whole genome shotgun sequence of Cerasibacillus quisquiliarum NBRC 102429.</title>
        <authorList>
            <person name="Hosoyama A."/>
            <person name="Uohara A."/>
            <person name="Ohji S."/>
            <person name="Ichikawa N."/>
        </authorList>
    </citation>
    <scope>NUCLEOTIDE SEQUENCE [LARGE SCALE GENOMIC DNA]</scope>
    <source>
        <strain evidence="3 4">NBRC 102429</strain>
    </source>
</reference>
<keyword evidence="2" id="KW-0472">Membrane</keyword>
<gene>
    <name evidence="3" type="ORF">CQU01_13610</name>
</gene>
<organism evidence="3 4">
    <name type="scientific">Cerasibacillus quisquiliarum</name>
    <dbReference type="NCBI Taxonomy" id="227865"/>
    <lineage>
        <taxon>Bacteria</taxon>
        <taxon>Bacillati</taxon>
        <taxon>Bacillota</taxon>
        <taxon>Bacilli</taxon>
        <taxon>Bacillales</taxon>
        <taxon>Bacillaceae</taxon>
        <taxon>Cerasibacillus</taxon>
    </lineage>
</organism>
<sequence>MKRNHLFVVLVIGLALFGVLSQLVTNFTGFVKQLLYISLIISFVFMISYLLVKFLSNQPSEMKKYKQAAKQSNKKYNQPKKIRKQKEKSRIQPFRTHKNRSHFHVIDGKKK</sequence>
<keyword evidence="4" id="KW-1185">Reference proteome</keyword>
<dbReference type="OrthoDB" id="2974227at2"/>
<dbReference type="NCBIfam" id="NF041554">
    <property type="entry name" value="SA1362_fam"/>
    <property type="match status" value="1"/>
</dbReference>
<keyword evidence="2" id="KW-0812">Transmembrane</keyword>
<evidence type="ECO:0000256" key="2">
    <source>
        <dbReference type="SAM" id="Phobius"/>
    </source>
</evidence>
<dbReference type="AlphaFoldDB" id="A0A511V080"/>
<dbReference type="Proteomes" id="UP000321491">
    <property type="component" value="Unassembled WGS sequence"/>
</dbReference>
<protein>
    <submittedName>
        <fullName evidence="3">Membrane protein</fullName>
    </submittedName>
</protein>
<evidence type="ECO:0000313" key="4">
    <source>
        <dbReference type="Proteomes" id="UP000321491"/>
    </source>
</evidence>
<feature type="compositionally biased region" description="Basic residues" evidence="1">
    <location>
        <begin position="77"/>
        <end position="87"/>
    </location>
</feature>
<dbReference type="InterPro" id="IPR048110">
    <property type="entry name" value="SA1362/YqhP-like"/>
</dbReference>
<dbReference type="RefSeq" id="WP_146937030.1">
    <property type="nucleotide sequence ID" value="NZ_BJXW01000012.1"/>
</dbReference>
<proteinExistence type="predicted"/>
<dbReference type="EMBL" id="BJXW01000012">
    <property type="protein sequence ID" value="GEN31123.1"/>
    <property type="molecule type" value="Genomic_DNA"/>
</dbReference>
<comment type="caution">
    <text evidence="3">The sequence shown here is derived from an EMBL/GenBank/DDBJ whole genome shotgun (WGS) entry which is preliminary data.</text>
</comment>